<dbReference type="KEGG" id="bbis:104994986"/>
<name>A0A6P3HWS1_BISBB</name>
<accession>A0A6P3HWS1</accession>
<dbReference type="RefSeq" id="XP_010847008.1">
    <property type="nucleotide sequence ID" value="XM_010848706.1"/>
</dbReference>
<keyword evidence="2" id="KW-1185">Reference proteome</keyword>
<reference evidence="3" key="1">
    <citation type="submission" date="2025-08" db="UniProtKB">
        <authorList>
            <consortium name="RefSeq"/>
        </authorList>
    </citation>
    <scope>IDENTIFICATION</scope>
    <source>
        <tissue evidence="3">Blood</tissue>
    </source>
</reference>
<evidence type="ECO:0000313" key="3">
    <source>
        <dbReference type="RefSeq" id="XP_010847008.1"/>
    </source>
</evidence>
<dbReference type="GeneID" id="104994986"/>
<feature type="region of interest" description="Disordered" evidence="1">
    <location>
        <begin position="273"/>
        <end position="325"/>
    </location>
</feature>
<evidence type="ECO:0000256" key="1">
    <source>
        <dbReference type="SAM" id="MobiDB-lite"/>
    </source>
</evidence>
<protein>
    <submittedName>
        <fullName evidence="3">Uncharacterized protein LOC104994986</fullName>
    </submittedName>
</protein>
<gene>
    <name evidence="3" type="primary">LOC104994986</name>
</gene>
<organism evidence="2 3">
    <name type="scientific">Bison bison bison</name>
    <name type="common">North American plains bison</name>
    <dbReference type="NCBI Taxonomy" id="43346"/>
    <lineage>
        <taxon>Eukaryota</taxon>
        <taxon>Metazoa</taxon>
        <taxon>Chordata</taxon>
        <taxon>Craniata</taxon>
        <taxon>Vertebrata</taxon>
        <taxon>Euteleostomi</taxon>
        <taxon>Mammalia</taxon>
        <taxon>Eutheria</taxon>
        <taxon>Laurasiatheria</taxon>
        <taxon>Artiodactyla</taxon>
        <taxon>Ruminantia</taxon>
        <taxon>Pecora</taxon>
        <taxon>Bovidae</taxon>
        <taxon>Bovinae</taxon>
        <taxon>Bison</taxon>
    </lineage>
</organism>
<proteinExistence type="predicted"/>
<evidence type="ECO:0000313" key="2">
    <source>
        <dbReference type="Proteomes" id="UP000515208"/>
    </source>
</evidence>
<dbReference type="AlphaFoldDB" id="A0A6P3HWS1"/>
<sequence length="368" mass="39706">MAIIKNTANKKRWQGCGEKRTLMYCWWTEKLVSSVPETRAPSVVSLIPALAGDSAASLAVSTGTGAGTGQEALGTPLAVLLEHKLTKKLHLLRRGWPSGLQFPEALKAGEEAGAVQGRLGAGTLTGGLCRARLAVFSAVVAATTAGDGRRRVGNAWWAGSGLEPESARPEASESAVEENEDDIQFVSVSSSGVWVFPSQRLCGTSHDVISPRLLTHRPANVWTSHTDWTLWSRAQEWVSDWTPWSRTQELVSEWTPWNRTRERVSVDTVEQDTGAGISGHRGAGHRSGYQSGHHGAGHRSGYQTGHRGAGHRSGYQSGHPGAGHRSERLFLNHAKTLGFLAPGGEEFNPGPETRLDRSELLCNSFIKV</sequence>
<dbReference type="Proteomes" id="UP000515208">
    <property type="component" value="Unplaced"/>
</dbReference>